<gene>
    <name evidence="1" type="primary">g8148</name>
    <name evidence="1" type="ORF">VP750_LOCUS7004</name>
</gene>
<evidence type="ECO:0000313" key="2">
    <source>
        <dbReference type="Proteomes" id="UP001497392"/>
    </source>
</evidence>
<name>A0ABP1G3T1_9CHLO</name>
<evidence type="ECO:0000313" key="1">
    <source>
        <dbReference type="EMBL" id="CAL5225345.1"/>
    </source>
</evidence>
<sequence>MRLHTDNLERMRKRGMDLADEEGTPIDLHAIGKPTTLKTYVSALVCLLREMPEHARLLKRYRKHLSQLSDHTDKSYDGSTLNARQQANWIDWEAIVRRRQELSERTKRTDADASTMHDHLLLVMYFVMAPARNNDCEMEIVRDKKRVPRSRNFYIVNTDGQDIMVLNCYKTSKHHGQRRVKVPKYVHSVVKDCLEKLPRRYLFA</sequence>
<accession>A0ABP1G3T1</accession>
<keyword evidence="2" id="KW-1185">Reference proteome</keyword>
<dbReference type="EMBL" id="CAXHTA020000012">
    <property type="protein sequence ID" value="CAL5225345.1"/>
    <property type="molecule type" value="Genomic_DNA"/>
</dbReference>
<comment type="caution">
    <text evidence="1">The sequence shown here is derived from an EMBL/GenBank/DDBJ whole genome shotgun (WGS) entry which is preliminary data.</text>
</comment>
<reference evidence="1 2" key="1">
    <citation type="submission" date="2024-06" db="EMBL/GenBank/DDBJ databases">
        <authorList>
            <person name="Kraege A."/>
            <person name="Thomma B."/>
        </authorList>
    </citation>
    <scope>NUCLEOTIDE SEQUENCE [LARGE SCALE GENOMIC DNA]</scope>
</reference>
<protein>
    <submittedName>
        <fullName evidence="1">G8148 protein</fullName>
    </submittedName>
</protein>
<proteinExistence type="predicted"/>
<organism evidence="1 2">
    <name type="scientific">Coccomyxa viridis</name>
    <dbReference type="NCBI Taxonomy" id="1274662"/>
    <lineage>
        <taxon>Eukaryota</taxon>
        <taxon>Viridiplantae</taxon>
        <taxon>Chlorophyta</taxon>
        <taxon>core chlorophytes</taxon>
        <taxon>Trebouxiophyceae</taxon>
        <taxon>Trebouxiophyceae incertae sedis</taxon>
        <taxon>Coccomyxaceae</taxon>
        <taxon>Coccomyxa</taxon>
    </lineage>
</organism>
<dbReference type="Proteomes" id="UP001497392">
    <property type="component" value="Unassembled WGS sequence"/>
</dbReference>